<feature type="transmembrane region" description="Helical" evidence="7">
    <location>
        <begin position="203"/>
        <end position="224"/>
    </location>
</feature>
<feature type="transmembrane region" description="Helical" evidence="7">
    <location>
        <begin position="48"/>
        <end position="66"/>
    </location>
</feature>
<evidence type="ECO:0000256" key="4">
    <source>
        <dbReference type="ARBA" id="ARBA00022989"/>
    </source>
</evidence>
<keyword evidence="6 7" id="KW-0012">Acyltransferase</keyword>
<comment type="subcellular location">
    <subcellularLocation>
        <location evidence="1">Membrane</location>
        <topology evidence="1">Multi-pass membrane protein</topology>
    </subcellularLocation>
</comment>
<dbReference type="EC" id="2.3.1.225" evidence="7"/>
<keyword evidence="3 7" id="KW-0812">Transmembrane</keyword>
<feature type="transmembrane region" description="Helical" evidence="7">
    <location>
        <begin position="12"/>
        <end position="32"/>
    </location>
</feature>
<dbReference type="PROSITE" id="PS50853">
    <property type="entry name" value="FN3"/>
    <property type="match status" value="2"/>
</dbReference>
<dbReference type="STRING" id="400682.A0A1X7THF8"/>
<dbReference type="InterPro" id="IPR039859">
    <property type="entry name" value="PFA4/ZDH16/20/ERF2-like"/>
</dbReference>
<dbReference type="InterPro" id="IPR013783">
    <property type="entry name" value="Ig-like_fold"/>
</dbReference>
<comment type="similarity">
    <text evidence="7">Belongs to the DHHC palmitoyltransferase family.</text>
</comment>
<dbReference type="InterPro" id="IPR001594">
    <property type="entry name" value="Palmitoyltrfase_DHHC"/>
</dbReference>
<comment type="catalytic activity">
    <reaction evidence="7">
        <text>L-cysteinyl-[protein] + hexadecanoyl-CoA = S-hexadecanoyl-L-cysteinyl-[protein] + CoA</text>
        <dbReference type="Rhea" id="RHEA:36683"/>
        <dbReference type="Rhea" id="RHEA-COMP:10131"/>
        <dbReference type="Rhea" id="RHEA-COMP:11032"/>
        <dbReference type="ChEBI" id="CHEBI:29950"/>
        <dbReference type="ChEBI" id="CHEBI:57287"/>
        <dbReference type="ChEBI" id="CHEBI:57379"/>
        <dbReference type="ChEBI" id="CHEBI:74151"/>
        <dbReference type="EC" id="2.3.1.225"/>
    </reaction>
</comment>
<dbReference type="InParanoid" id="A0A1X7THF8"/>
<evidence type="ECO:0000259" key="10">
    <source>
        <dbReference type="PROSITE" id="PS50853"/>
    </source>
</evidence>
<name>A0A1X7THF8_AMPQE</name>
<dbReference type="GO" id="GO:0016020">
    <property type="term" value="C:membrane"/>
    <property type="evidence" value="ECO:0007669"/>
    <property type="project" value="UniProtKB-SubCell"/>
</dbReference>
<accession>A0A1X7THF8</accession>
<dbReference type="GO" id="GO:0019706">
    <property type="term" value="F:protein-cysteine S-palmitoyltransferase activity"/>
    <property type="evidence" value="ECO:0007669"/>
    <property type="project" value="UniProtKB-EC"/>
</dbReference>
<feature type="transmembrane region" description="Helical" evidence="7">
    <location>
        <begin position="166"/>
        <end position="187"/>
    </location>
</feature>
<feature type="domain" description="Fibronectin type-III" evidence="10">
    <location>
        <begin position="356"/>
        <end position="449"/>
    </location>
</feature>
<dbReference type="Pfam" id="PF01529">
    <property type="entry name" value="DHHC"/>
    <property type="match status" value="1"/>
</dbReference>
<evidence type="ECO:0000313" key="11">
    <source>
        <dbReference type="EnsemblMetazoa" id="Aqu2.1.14163_001"/>
    </source>
</evidence>
<dbReference type="OrthoDB" id="331948at2759"/>
<keyword evidence="8" id="KW-0175">Coiled coil</keyword>
<dbReference type="CDD" id="cd00063">
    <property type="entry name" value="FN3"/>
    <property type="match status" value="1"/>
</dbReference>
<dbReference type="Gene3D" id="2.60.40.10">
    <property type="entry name" value="Immunoglobulins"/>
    <property type="match status" value="1"/>
</dbReference>
<evidence type="ECO:0000256" key="9">
    <source>
        <dbReference type="SAM" id="MobiDB-lite"/>
    </source>
</evidence>
<evidence type="ECO:0000256" key="3">
    <source>
        <dbReference type="ARBA" id="ARBA00022692"/>
    </source>
</evidence>
<dbReference type="AlphaFoldDB" id="A0A1X7THF8"/>
<keyword evidence="2 7" id="KW-0808">Transferase</keyword>
<keyword evidence="5 7" id="KW-0472">Membrane</keyword>
<dbReference type="EnsemblMetazoa" id="Aqu2.1.14163_001">
    <property type="protein sequence ID" value="Aqu2.1.14163_001"/>
    <property type="gene ID" value="Aqu2.1.14163"/>
</dbReference>
<evidence type="ECO:0000256" key="6">
    <source>
        <dbReference type="ARBA" id="ARBA00023315"/>
    </source>
</evidence>
<feature type="domain" description="Fibronectin type-III" evidence="10">
    <location>
        <begin position="546"/>
        <end position="641"/>
    </location>
</feature>
<dbReference type="PROSITE" id="PS50216">
    <property type="entry name" value="DHHC"/>
    <property type="match status" value="1"/>
</dbReference>
<dbReference type="GO" id="GO:0006612">
    <property type="term" value="P:protein targeting to membrane"/>
    <property type="evidence" value="ECO:0007669"/>
    <property type="project" value="TreeGrafter"/>
</dbReference>
<evidence type="ECO:0000256" key="7">
    <source>
        <dbReference type="RuleBase" id="RU079119"/>
    </source>
</evidence>
<evidence type="ECO:0000256" key="1">
    <source>
        <dbReference type="ARBA" id="ARBA00004141"/>
    </source>
</evidence>
<dbReference type="SMART" id="SM00060">
    <property type="entry name" value="FN3"/>
    <property type="match status" value="2"/>
</dbReference>
<dbReference type="InterPro" id="IPR036116">
    <property type="entry name" value="FN3_sf"/>
</dbReference>
<keyword evidence="4 7" id="KW-1133">Transmembrane helix</keyword>
<feature type="coiled-coil region" evidence="8">
    <location>
        <begin position="74"/>
        <end position="111"/>
    </location>
</feature>
<evidence type="ECO:0000256" key="5">
    <source>
        <dbReference type="ARBA" id="ARBA00023136"/>
    </source>
</evidence>
<dbReference type="SUPFAM" id="SSF49265">
    <property type="entry name" value="Fibronectin type III"/>
    <property type="match status" value="1"/>
</dbReference>
<feature type="region of interest" description="Disordered" evidence="9">
    <location>
        <begin position="800"/>
        <end position="823"/>
    </location>
</feature>
<sequence length="823" mass="91009">MFRYNDTSGVFAYILSLFITVYTDTVTVYVVLEHGAEDEGMGRKIVCWVFHFFCLLTFIAHTRASFTNPGYVTKKNLNIDFKEHREKEEEMRRQERDKKKKRKKKEKEKEEKPFELQLTEWTVCTKCESYRPPRAHHCKHCNRCVRRMDHHCHWINNCVGIHNYKFFFLFVCYSEVLVIGAGLSLIWDWRRHKEVPDDTLDRVLTFGLFIIDALFTFFVNGMLISQFGHAQYADRNMLLQIFFLQIIQFIYSAEITVQPVSINVTLNSTVDFICEGTGDILLFLVGSVPANRDEISARGFDEDFTGIGGGVIRAVLTATAYDINNNTNITCIAATLPSTSVTSDVVFLTIQGLLDSVGDLDYTFINGSSVLLTWTAPYTLDNVPITGYYIVNGLVNITTTNKSIILSATNPDPCILNNVSVSPINDVGIGSSNDISFYYERVPLITPPVSVVPVIDGQLISLNISINVSTLCKGEYPNSITVSILNTDNAVINNTSILTQVNDQLMITGVITVPNNLNTFIVNVSLSNNGGEYLPIPSFGFGIIGPVTDIDSSIDNCSTIDITWTAPTVDDRVSILYYILRIYDAITGSLVTTVSVDGTSYQFVDNDLFIHRYTYVITGVNELGEGISNNDTFSYQRVPRSVIEAASNIITFNETSATASFIIPVTLACTGEAPENATVTIQCTGTGVVYYNTTLVQYARLPMNITGSVPVPLNQQCNISIVFSNEAGSNEPFILAFDTTTLPISNTPSPTNTPSLTSTPGITSSSTVIIIISLTIGVLIIVAVCVTMLVYVVYKKNKNRATSSQPPCSKVRERTAHTATSGL</sequence>
<dbReference type="GO" id="GO:0005794">
    <property type="term" value="C:Golgi apparatus"/>
    <property type="evidence" value="ECO:0007669"/>
    <property type="project" value="TreeGrafter"/>
</dbReference>
<reference evidence="11" key="1">
    <citation type="submission" date="2017-05" db="UniProtKB">
        <authorList>
            <consortium name="EnsemblMetazoa"/>
        </authorList>
    </citation>
    <scope>IDENTIFICATION</scope>
</reference>
<feature type="transmembrane region" description="Helical" evidence="7">
    <location>
        <begin position="768"/>
        <end position="794"/>
    </location>
</feature>
<proteinExistence type="inferred from homology"/>
<dbReference type="GO" id="GO:0005783">
    <property type="term" value="C:endoplasmic reticulum"/>
    <property type="evidence" value="ECO:0007669"/>
    <property type="project" value="TreeGrafter"/>
</dbReference>
<dbReference type="PANTHER" id="PTHR22883:SF405">
    <property type="entry name" value="PALMITOYLTRANSFERASE"/>
    <property type="match status" value="1"/>
</dbReference>
<dbReference type="InterPro" id="IPR003961">
    <property type="entry name" value="FN3_dom"/>
</dbReference>
<dbReference type="PANTHER" id="PTHR22883">
    <property type="entry name" value="ZINC FINGER DHHC DOMAIN CONTAINING PROTEIN"/>
    <property type="match status" value="1"/>
</dbReference>
<organism evidence="11">
    <name type="scientific">Amphimedon queenslandica</name>
    <name type="common">Sponge</name>
    <dbReference type="NCBI Taxonomy" id="400682"/>
    <lineage>
        <taxon>Eukaryota</taxon>
        <taxon>Metazoa</taxon>
        <taxon>Porifera</taxon>
        <taxon>Demospongiae</taxon>
        <taxon>Heteroscleromorpha</taxon>
        <taxon>Haplosclerida</taxon>
        <taxon>Niphatidae</taxon>
        <taxon>Amphimedon</taxon>
    </lineage>
</organism>
<protein>
    <recommendedName>
        <fullName evidence="7">Palmitoyltransferase</fullName>
        <ecNumber evidence="7">2.3.1.225</ecNumber>
    </recommendedName>
</protein>
<comment type="domain">
    <text evidence="7">The DHHC domain is required for palmitoyltransferase activity.</text>
</comment>
<evidence type="ECO:0000256" key="8">
    <source>
        <dbReference type="SAM" id="Coils"/>
    </source>
</evidence>
<evidence type="ECO:0000256" key="2">
    <source>
        <dbReference type="ARBA" id="ARBA00022679"/>
    </source>
</evidence>